<dbReference type="PANTHER" id="PTHR43477">
    <property type="entry name" value="DIHYDROANTICAPSIN 7-DEHYDROGENASE"/>
    <property type="match status" value="1"/>
</dbReference>
<dbReference type="PRINTS" id="PR00081">
    <property type="entry name" value="GDHRDH"/>
</dbReference>
<evidence type="ECO:0000313" key="5">
    <source>
        <dbReference type="Proteomes" id="UP001281003"/>
    </source>
</evidence>
<evidence type="ECO:0000256" key="1">
    <source>
        <dbReference type="ARBA" id="ARBA00006484"/>
    </source>
</evidence>
<reference evidence="4" key="1">
    <citation type="journal article" date="2023" name="Mol. Phylogenet. Evol.">
        <title>Genome-scale phylogeny and comparative genomics of the fungal order Sordariales.</title>
        <authorList>
            <person name="Hensen N."/>
            <person name="Bonometti L."/>
            <person name="Westerberg I."/>
            <person name="Brannstrom I.O."/>
            <person name="Guillou S."/>
            <person name="Cros-Aarteil S."/>
            <person name="Calhoun S."/>
            <person name="Haridas S."/>
            <person name="Kuo A."/>
            <person name="Mondo S."/>
            <person name="Pangilinan J."/>
            <person name="Riley R."/>
            <person name="LaButti K."/>
            <person name="Andreopoulos B."/>
            <person name="Lipzen A."/>
            <person name="Chen C."/>
            <person name="Yan M."/>
            <person name="Daum C."/>
            <person name="Ng V."/>
            <person name="Clum A."/>
            <person name="Steindorff A."/>
            <person name="Ohm R.A."/>
            <person name="Martin F."/>
            <person name="Silar P."/>
            <person name="Natvig D.O."/>
            <person name="Lalanne C."/>
            <person name="Gautier V."/>
            <person name="Ament-Velasquez S.L."/>
            <person name="Kruys A."/>
            <person name="Hutchinson M.I."/>
            <person name="Powell A.J."/>
            <person name="Barry K."/>
            <person name="Miller A.N."/>
            <person name="Grigoriev I.V."/>
            <person name="Debuchy R."/>
            <person name="Gladieux P."/>
            <person name="Hiltunen Thoren M."/>
            <person name="Johannesson H."/>
        </authorList>
    </citation>
    <scope>NUCLEOTIDE SEQUENCE</scope>
    <source>
        <strain evidence="4">FGSC 1904</strain>
    </source>
</reference>
<evidence type="ECO:0000313" key="4">
    <source>
        <dbReference type="EMBL" id="KAK3396012.1"/>
    </source>
</evidence>
<organism evidence="4 5">
    <name type="scientific">Sordaria brevicollis</name>
    <dbReference type="NCBI Taxonomy" id="83679"/>
    <lineage>
        <taxon>Eukaryota</taxon>
        <taxon>Fungi</taxon>
        <taxon>Dikarya</taxon>
        <taxon>Ascomycota</taxon>
        <taxon>Pezizomycotina</taxon>
        <taxon>Sordariomycetes</taxon>
        <taxon>Sordariomycetidae</taxon>
        <taxon>Sordariales</taxon>
        <taxon>Sordariaceae</taxon>
        <taxon>Sordaria</taxon>
    </lineage>
</organism>
<accession>A0AAE0P9T4</accession>
<gene>
    <name evidence="4" type="ORF">B0T20DRAFT_501230</name>
</gene>
<dbReference type="InterPro" id="IPR002347">
    <property type="entry name" value="SDR_fam"/>
</dbReference>
<keyword evidence="3" id="KW-0560">Oxidoreductase</keyword>
<dbReference type="SUPFAM" id="SSF51735">
    <property type="entry name" value="NAD(P)-binding Rossmann-fold domains"/>
    <property type="match status" value="1"/>
</dbReference>
<comment type="similarity">
    <text evidence="1">Belongs to the short-chain dehydrogenases/reductases (SDR) family.</text>
</comment>
<dbReference type="AlphaFoldDB" id="A0AAE0P9T4"/>
<protein>
    <submittedName>
        <fullName evidence="4">Short chain dehydrogenase</fullName>
    </submittedName>
</protein>
<dbReference type="PANTHER" id="PTHR43477:SF1">
    <property type="entry name" value="DIHYDROANTICAPSIN 7-DEHYDROGENASE"/>
    <property type="match status" value="1"/>
</dbReference>
<dbReference type="Gene3D" id="3.40.50.720">
    <property type="entry name" value="NAD(P)-binding Rossmann-like Domain"/>
    <property type="match status" value="1"/>
</dbReference>
<dbReference type="CDD" id="cd05233">
    <property type="entry name" value="SDR_c"/>
    <property type="match status" value="1"/>
</dbReference>
<comment type="caution">
    <text evidence="4">The sequence shown here is derived from an EMBL/GenBank/DDBJ whole genome shotgun (WGS) entry which is preliminary data.</text>
</comment>
<keyword evidence="2" id="KW-0521">NADP</keyword>
<keyword evidence="5" id="KW-1185">Reference proteome</keyword>
<dbReference type="Proteomes" id="UP001281003">
    <property type="component" value="Unassembled WGS sequence"/>
</dbReference>
<dbReference type="EMBL" id="JAUTDP010000009">
    <property type="protein sequence ID" value="KAK3396012.1"/>
    <property type="molecule type" value="Genomic_DNA"/>
</dbReference>
<dbReference type="Pfam" id="PF23441">
    <property type="entry name" value="SDR"/>
    <property type="match status" value="1"/>
</dbReference>
<evidence type="ECO:0000256" key="2">
    <source>
        <dbReference type="ARBA" id="ARBA00022857"/>
    </source>
</evidence>
<sequence length="289" mass="30311">MTPMTPTTYQKLLNKHVLIIGGSSGLGAGVAEASLASGAYVTIASSSQVKIDATIARLRGLYPDLGPKIQGVVVDLSFSSSTTEAGINDPDRVLEEKLHHLFLVAPTLHSSPETTEQREINHVILTAADALSFHPLSSSSSLTPSTILAASHFRLILPLILAKVSAQHLPPSSTSSLTLTSGSLAEKPAPGCALTSYFAGGLVSLAKALAVEMKPVRVNVVRAGVVDTELWSGSLGDNKREEMMRGVRERSLTGREGKVEDVVEGYMWLMRDGNATGSVAGSDGGVLIV</sequence>
<evidence type="ECO:0000256" key="3">
    <source>
        <dbReference type="ARBA" id="ARBA00023002"/>
    </source>
</evidence>
<dbReference type="InterPro" id="IPR051122">
    <property type="entry name" value="SDR_DHRS6-like"/>
</dbReference>
<proteinExistence type="inferred from homology"/>
<dbReference type="InterPro" id="IPR057571">
    <property type="entry name" value="SDR_PhqE-like"/>
</dbReference>
<dbReference type="InterPro" id="IPR036291">
    <property type="entry name" value="NAD(P)-bd_dom_sf"/>
</dbReference>
<dbReference type="GO" id="GO:0016491">
    <property type="term" value="F:oxidoreductase activity"/>
    <property type="evidence" value="ECO:0007669"/>
    <property type="project" value="UniProtKB-KW"/>
</dbReference>
<name>A0AAE0P9T4_SORBR</name>
<reference evidence="4" key="2">
    <citation type="submission" date="2023-07" db="EMBL/GenBank/DDBJ databases">
        <authorList>
            <consortium name="Lawrence Berkeley National Laboratory"/>
            <person name="Haridas S."/>
            <person name="Hensen N."/>
            <person name="Bonometti L."/>
            <person name="Westerberg I."/>
            <person name="Brannstrom I.O."/>
            <person name="Guillou S."/>
            <person name="Cros-Aarteil S."/>
            <person name="Calhoun S."/>
            <person name="Kuo A."/>
            <person name="Mondo S."/>
            <person name="Pangilinan J."/>
            <person name="Riley R."/>
            <person name="LaButti K."/>
            <person name="Andreopoulos B."/>
            <person name="Lipzen A."/>
            <person name="Chen C."/>
            <person name="Yanf M."/>
            <person name="Daum C."/>
            <person name="Ng V."/>
            <person name="Clum A."/>
            <person name="Steindorff A."/>
            <person name="Ohm R."/>
            <person name="Martin F."/>
            <person name="Silar P."/>
            <person name="Natvig D."/>
            <person name="Lalanne C."/>
            <person name="Gautier V."/>
            <person name="Ament-velasquez S.L."/>
            <person name="Kruys A."/>
            <person name="Hutchinson M.I."/>
            <person name="Powell A.J."/>
            <person name="Barry K."/>
            <person name="Miller A.N."/>
            <person name="Grigoriev I.V."/>
            <person name="Debuchy R."/>
            <person name="Gladieux P."/>
            <person name="Thoren M.H."/>
            <person name="Johannesson H."/>
        </authorList>
    </citation>
    <scope>NUCLEOTIDE SEQUENCE</scope>
    <source>
        <strain evidence="4">FGSC 1904</strain>
    </source>
</reference>